<accession>A0A9D4YWA1</accession>
<dbReference type="EMBL" id="SIDB01000008">
    <property type="protein sequence ID" value="KAI3429415.1"/>
    <property type="molecule type" value="Genomic_DNA"/>
</dbReference>
<evidence type="ECO:0000313" key="2">
    <source>
        <dbReference type="EMBL" id="KAI3429415.1"/>
    </source>
</evidence>
<reference evidence="2" key="2">
    <citation type="submission" date="2020-11" db="EMBL/GenBank/DDBJ databases">
        <authorList>
            <person name="Cecchin M."/>
            <person name="Marcolungo L."/>
            <person name="Rossato M."/>
            <person name="Girolomoni L."/>
            <person name="Cosentino E."/>
            <person name="Cuine S."/>
            <person name="Li-Beisson Y."/>
            <person name="Delledonne M."/>
            <person name="Ballottari M."/>
        </authorList>
    </citation>
    <scope>NUCLEOTIDE SEQUENCE</scope>
    <source>
        <strain evidence="2">211/11P</strain>
        <tissue evidence="2">Whole cell</tissue>
    </source>
</reference>
<evidence type="ECO:0000313" key="3">
    <source>
        <dbReference type="Proteomes" id="UP001055712"/>
    </source>
</evidence>
<name>A0A9D4YWA1_CHLVU</name>
<organism evidence="2 3">
    <name type="scientific">Chlorella vulgaris</name>
    <name type="common">Green alga</name>
    <dbReference type="NCBI Taxonomy" id="3077"/>
    <lineage>
        <taxon>Eukaryota</taxon>
        <taxon>Viridiplantae</taxon>
        <taxon>Chlorophyta</taxon>
        <taxon>core chlorophytes</taxon>
        <taxon>Trebouxiophyceae</taxon>
        <taxon>Chlorellales</taxon>
        <taxon>Chlorellaceae</taxon>
        <taxon>Chlorella clade</taxon>
        <taxon>Chlorella</taxon>
    </lineage>
</organism>
<gene>
    <name evidence="2" type="ORF">D9Q98_005510</name>
</gene>
<sequence>MQTSQLDHAASDKPTDEVEALPEPLELVVADVFKLYTVRNLDDLAQVLHRRYREDATFIDPTLAARPRSSVGLQFFALQKLFSDVRISNVRIGQPEVHQTKGQQPRLLEVVVHAQQDYQWSRTNHISRQIFPEHTCLQVTTALLLDPRTAQVVSHTDTWDDKSFKLPMAWRRLNNFSTNLVYRCLGWRSALLRAEQKCAEAEAGSSDQGSGAKKGSTLGTLG</sequence>
<proteinExistence type="predicted"/>
<comment type="caution">
    <text evidence="2">The sequence shown here is derived from an EMBL/GenBank/DDBJ whole genome shotgun (WGS) entry which is preliminary data.</text>
</comment>
<protein>
    <submittedName>
        <fullName evidence="2">Uncharacterized protein</fullName>
    </submittedName>
</protein>
<dbReference type="AlphaFoldDB" id="A0A9D4YWA1"/>
<dbReference type="OrthoDB" id="10313508at2759"/>
<dbReference type="Proteomes" id="UP001055712">
    <property type="component" value="Unassembled WGS sequence"/>
</dbReference>
<keyword evidence="3" id="KW-1185">Reference proteome</keyword>
<reference evidence="2" key="1">
    <citation type="journal article" date="2019" name="Plant J.">
        <title>Chlorella vulgaris genome assembly and annotation reveals the molecular basis for metabolic acclimation to high light conditions.</title>
        <authorList>
            <person name="Cecchin M."/>
            <person name="Marcolungo L."/>
            <person name="Rossato M."/>
            <person name="Girolomoni L."/>
            <person name="Cosentino E."/>
            <person name="Cuine S."/>
            <person name="Li-Beisson Y."/>
            <person name="Delledonne M."/>
            <person name="Ballottari M."/>
        </authorList>
    </citation>
    <scope>NUCLEOTIDE SEQUENCE</scope>
    <source>
        <strain evidence="2">211/11P</strain>
    </source>
</reference>
<feature type="region of interest" description="Disordered" evidence="1">
    <location>
        <begin position="202"/>
        <end position="222"/>
    </location>
</feature>
<evidence type="ECO:0000256" key="1">
    <source>
        <dbReference type="SAM" id="MobiDB-lite"/>
    </source>
</evidence>